<evidence type="ECO:0000256" key="10">
    <source>
        <dbReference type="ARBA" id="ARBA00034078"/>
    </source>
</evidence>
<dbReference type="EMBL" id="CP021425">
    <property type="protein sequence ID" value="ARU57730.1"/>
    <property type="molecule type" value="Genomic_DNA"/>
</dbReference>
<feature type="domain" description="Aldehyde oxidase/xanthine dehydrogenase a/b hammerhead" evidence="13">
    <location>
        <begin position="31"/>
        <end position="138"/>
    </location>
</feature>
<keyword evidence="4" id="KW-0500">Molybdenum</keyword>
<evidence type="ECO:0000313" key="14">
    <source>
        <dbReference type="EMBL" id="ARU57730.1"/>
    </source>
</evidence>
<evidence type="ECO:0000256" key="6">
    <source>
        <dbReference type="ARBA" id="ARBA00022723"/>
    </source>
</evidence>
<dbReference type="InterPro" id="IPR008274">
    <property type="entry name" value="AldOxase/xan_DH_MoCoBD1"/>
</dbReference>
<dbReference type="InterPro" id="IPR016208">
    <property type="entry name" value="Ald_Oxase/xanthine_DH-like"/>
</dbReference>
<dbReference type="InterPro" id="IPR037165">
    <property type="entry name" value="AldOxase/xan_DH_Mopterin-bd_sf"/>
</dbReference>
<dbReference type="InterPro" id="IPR000674">
    <property type="entry name" value="Ald_Oxase/Xan_DH_a/b"/>
</dbReference>
<keyword evidence="15" id="KW-1185">Reference proteome</keyword>
<keyword evidence="9" id="KW-0411">Iron-sulfur</keyword>
<comment type="cofactor">
    <cofactor evidence="1">
        <name>Mo-molybdopterin</name>
        <dbReference type="ChEBI" id="CHEBI:71302"/>
    </cofactor>
</comment>
<dbReference type="SUPFAM" id="SSF54665">
    <property type="entry name" value="CO dehydrogenase molybdoprotein N-domain-like"/>
    <property type="match status" value="1"/>
</dbReference>
<evidence type="ECO:0000256" key="4">
    <source>
        <dbReference type="ARBA" id="ARBA00022505"/>
    </source>
</evidence>
<dbReference type="SMART" id="SM01008">
    <property type="entry name" value="Ald_Xan_dh_C"/>
    <property type="match status" value="1"/>
</dbReference>
<dbReference type="FunFam" id="3.30.365.10:FF:000001">
    <property type="entry name" value="Xanthine dehydrogenase oxidase"/>
    <property type="match status" value="1"/>
</dbReference>
<dbReference type="Gene3D" id="3.30.365.10">
    <property type="entry name" value="Aldehyde oxidase/xanthine dehydrogenase, molybdopterin binding domain"/>
    <property type="match status" value="4"/>
</dbReference>
<dbReference type="GO" id="GO:0051537">
    <property type="term" value="F:2 iron, 2 sulfur cluster binding"/>
    <property type="evidence" value="ECO:0007669"/>
    <property type="project" value="UniProtKB-KW"/>
</dbReference>
<dbReference type="Proteomes" id="UP000196027">
    <property type="component" value="Chromosome"/>
</dbReference>
<evidence type="ECO:0000313" key="15">
    <source>
        <dbReference type="Proteomes" id="UP000196027"/>
    </source>
</evidence>
<reference evidence="14 15" key="1">
    <citation type="submission" date="2017-05" db="EMBL/GenBank/DDBJ databases">
        <title>Genomic insights into alkan degradation activity of Oleiphilus messinensis.</title>
        <authorList>
            <person name="Kozyavkin S.A."/>
            <person name="Slesarev A.I."/>
            <person name="Golyshin P.N."/>
            <person name="Korzhenkov A."/>
            <person name="Golyshina O.N."/>
            <person name="Toshchakov S.V."/>
        </authorList>
    </citation>
    <scope>NUCLEOTIDE SEQUENCE [LARGE SCALE GENOMIC DNA]</scope>
    <source>
        <strain evidence="14 15">ME102</strain>
    </source>
</reference>
<keyword evidence="7" id="KW-0560">Oxidoreductase</keyword>
<evidence type="ECO:0000256" key="3">
    <source>
        <dbReference type="ARBA" id="ARBA00006849"/>
    </source>
</evidence>
<dbReference type="KEGG" id="ome:OLMES_3709"/>
<evidence type="ECO:0000256" key="1">
    <source>
        <dbReference type="ARBA" id="ARBA00001924"/>
    </source>
</evidence>
<organism evidence="14 15">
    <name type="scientific">Oleiphilus messinensis</name>
    <dbReference type="NCBI Taxonomy" id="141451"/>
    <lineage>
        <taxon>Bacteria</taxon>
        <taxon>Pseudomonadati</taxon>
        <taxon>Pseudomonadota</taxon>
        <taxon>Gammaproteobacteria</taxon>
        <taxon>Oceanospirillales</taxon>
        <taxon>Oleiphilaceae</taxon>
        <taxon>Oleiphilus</taxon>
    </lineage>
</organism>
<comment type="cofactor">
    <cofactor evidence="10">
        <name>[2Fe-2S] cluster</name>
        <dbReference type="ChEBI" id="CHEBI:190135"/>
    </cofactor>
</comment>
<dbReference type="GO" id="GO:0016491">
    <property type="term" value="F:oxidoreductase activity"/>
    <property type="evidence" value="ECO:0007669"/>
    <property type="project" value="UniProtKB-KW"/>
</dbReference>
<keyword evidence="8" id="KW-0408">Iron</keyword>
<evidence type="ECO:0000256" key="12">
    <source>
        <dbReference type="SAM" id="MobiDB-lite"/>
    </source>
</evidence>
<dbReference type="FunFam" id="3.30.365.10:FF:000002">
    <property type="entry name" value="Xanthine dehydrogenase oxidase"/>
    <property type="match status" value="1"/>
</dbReference>
<gene>
    <name evidence="14" type="ORF">OLMES_3709</name>
</gene>
<evidence type="ECO:0000256" key="8">
    <source>
        <dbReference type="ARBA" id="ARBA00023004"/>
    </source>
</evidence>
<dbReference type="GO" id="GO:0030151">
    <property type="term" value="F:molybdenum ion binding"/>
    <property type="evidence" value="ECO:0007669"/>
    <property type="project" value="InterPro"/>
</dbReference>
<keyword evidence="5" id="KW-0001">2Fe-2S</keyword>
<dbReference type="OrthoDB" id="9758509at2"/>
<dbReference type="Gene3D" id="3.90.1170.50">
    <property type="entry name" value="Aldehyde oxidase/xanthine dehydrogenase, a/b hammerhead"/>
    <property type="match status" value="1"/>
</dbReference>
<evidence type="ECO:0000256" key="11">
    <source>
        <dbReference type="ARBA" id="ARBA00053029"/>
    </source>
</evidence>
<evidence type="ECO:0000256" key="7">
    <source>
        <dbReference type="ARBA" id="ARBA00023002"/>
    </source>
</evidence>
<dbReference type="SUPFAM" id="SSF56003">
    <property type="entry name" value="Molybdenum cofactor-binding domain"/>
    <property type="match status" value="1"/>
</dbReference>
<dbReference type="PANTHER" id="PTHR11908:SF132">
    <property type="entry name" value="ALDEHYDE OXIDASE 1-RELATED"/>
    <property type="match status" value="1"/>
</dbReference>
<dbReference type="PANTHER" id="PTHR11908">
    <property type="entry name" value="XANTHINE DEHYDROGENASE"/>
    <property type="match status" value="1"/>
</dbReference>
<dbReference type="Pfam" id="PF02738">
    <property type="entry name" value="MoCoBD_1"/>
    <property type="match status" value="1"/>
</dbReference>
<protein>
    <submittedName>
        <fullName evidence="14">Xanthine dehydrogenase, molybdopterin binding subunit</fullName>
    </submittedName>
</protein>
<proteinExistence type="inferred from homology"/>
<comment type="cofactor">
    <cofactor evidence="11">
        <name>Mo-molybdopterin cytosine dinucleotide</name>
        <dbReference type="ChEBI" id="CHEBI:71308"/>
    </cofactor>
</comment>
<evidence type="ECO:0000259" key="13">
    <source>
        <dbReference type="SMART" id="SM01008"/>
    </source>
</evidence>
<feature type="region of interest" description="Disordered" evidence="12">
    <location>
        <begin position="1"/>
        <end position="29"/>
    </location>
</feature>
<dbReference type="InterPro" id="IPR014309">
    <property type="entry name" value="Xanthine_DH_Mopterin-bd_su"/>
</dbReference>
<sequence>MTEQQSMALTGPSQHRTGQNAKHDSAEKHVTGQARYIDDVSEPKSCLHVAVGGSKFAHARLKSINLDKVRTATGVRGVITAQDVPGEIDIGPVFPGDPVLVESICEYIGQPIFAVAATSHELAHRALEQAEIEYDVLEPTLTVAKAMADEFFVRPPHVQQRGDAKQAIAQSPNQLKGQQYVKGQEHFYLEGQVCSVSPTEDNGMWVLTSSQHPTEVQKLVAEVLDLTMNKVQVEVRRMGGGFGGKETQAAPLACIAALLARKTGQTVKYRMSRRDDMVMTGKRHDFSNQYHVGFDDLGILQGAEITVAGKCGNSPDLSDAIVDRAMFHSDNAYYLNAARVTGLRCKTHTVSNTAFRGFGGPQGMMIAEQIMDDIARHVGEDPLTIRKRNLYGVRHDHITDASGAIDPRTETHYGQTIEQAILPKLIAELEQTSEYWQRRQEITEFNQQNQIFKRGLALTPVKFGISFTVQFLNQAGALVHIYTDGSVHLNHGGTEMGQGLYIKVAQVVAEAFQIDLERIQVSAARTDKVPNTSPTAASSGSDLNGMAAKDACERIKVELVKFACEHYQVDPEHVKFHDNHIIAGEQRVPFAEFVELAYMNRVPLSSTGYYKTPKIHYDRATGQGRPFYYYAHGAAVSEVIVDTLTGEYKVTRVDILQDVGRSLNPAIDIGQIEGGFIQGMGWLTTEDLVWDDQGQLRSDSPATYKIPAIGDTPLDFRVNLLEHSPNSEATVYRSKAVGEPPLMLGISVWSALRDAVSSLSEYRISPELNTPATPEAVLNAIYSLDPELNPEKGATRS</sequence>
<name>A0A1Y0IBU2_9GAMM</name>
<keyword evidence="6" id="KW-0479">Metal-binding</keyword>
<comment type="cofactor">
    <cofactor evidence="2">
        <name>FAD</name>
        <dbReference type="ChEBI" id="CHEBI:57692"/>
    </cofactor>
</comment>
<evidence type="ECO:0000256" key="9">
    <source>
        <dbReference type="ARBA" id="ARBA00023014"/>
    </source>
</evidence>
<evidence type="ECO:0000256" key="2">
    <source>
        <dbReference type="ARBA" id="ARBA00001974"/>
    </source>
</evidence>
<dbReference type="GO" id="GO:0005506">
    <property type="term" value="F:iron ion binding"/>
    <property type="evidence" value="ECO:0007669"/>
    <property type="project" value="InterPro"/>
</dbReference>
<evidence type="ECO:0000256" key="5">
    <source>
        <dbReference type="ARBA" id="ARBA00022714"/>
    </source>
</evidence>
<dbReference type="NCBIfam" id="TIGR02965">
    <property type="entry name" value="xanthine_xdhB"/>
    <property type="match status" value="1"/>
</dbReference>
<dbReference type="InterPro" id="IPR046867">
    <property type="entry name" value="AldOxase/xan_DH_MoCoBD2"/>
</dbReference>
<accession>A0A1Y0IBU2</accession>
<dbReference type="InterPro" id="IPR036856">
    <property type="entry name" value="Ald_Oxase/Xan_DH_a/b_sf"/>
</dbReference>
<dbReference type="AlphaFoldDB" id="A0A1Y0IBU2"/>
<dbReference type="RefSeq" id="WP_087462596.1">
    <property type="nucleotide sequence ID" value="NZ_CP021425.1"/>
</dbReference>
<feature type="compositionally biased region" description="Polar residues" evidence="12">
    <location>
        <begin position="1"/>
        <end position="20"/>
    </location>
</feature>
<comment type="similarity">
    <text evidence="3">Belongs to the xanthine dehydrogenase family.</text>
</comment>
<dbReference type="Pfam" id="PF01315">
    <property type="entry name" value="Ald_Xan_dh_C"/>
    <property type="match status" value="1"/>
</dbReference>
<dbReference type="Pfam" id="PF20256">
    <property type="entry name" value="MoCoBD_2"/>
    <property type="match status" value="1"/>
</dbReference>